<dbReference type="RefSeq" id="WP_278300488.1">
    <property type="nucleotide sequence ID" value="NZ_CP113499.1"/>
</dbReference>
<accession>A0AAQ3DS75</accession>
<evidence type="ECO:0000313" key="3">
    <source>
        <dbReference type="EMBL" id="WFQ95104.1"/>
    </source>
</evidence>
<feature type="signal peptide" evidence="2">
    <location>
        <begin position="1"/>
        <end position="21"/>
    </location>
</feature>
<protein>
    <submittedName>
        <fullName evidence="3">Lipoprotein</fullName>
    </submittedName>
</protein>
<dbReference type="Proteomes" id="UP001178740">
    <property type="component" value="Chromosome"/>
</dbReference>
<reference evidence="3" key="1">
    <citation type="submission" date="2022-11" db="EMBL/GenBank/DDBJ databases">
        <title>Comparative genomic analysis of Mycoplasma feriruminatoris and the Mycoplasma mycoides cluster.</title>
        <authorList>
            <person name="Baby V."/>
            <person name="Ambroset C."/>
            <person name="Gaurivaud P."/>
            <person name="Boury C."/>
            <person name="Guichoux E."/>
            <person name="Lartigue C."/>
            <person name="Tardy F."/>
            <person name="Sirand-Pugnet P."/>
        </authorList>
    </citation>
    <scope>NUCLEOTIDE SEQUENCE</scope>
    <source>
        <strain evidence="3">L15407</strain>
    </source>
</reference>
<feature type="compositionally biased region" description="Pro residues" evidence="1">
    <location>
        <begin position="326"/>
        <end position="360"/>
    </location>
</feature>
<dbReference type="PROSITE" id="PS51257">
    <property type="entry name" value="PROKAR_LIPOPROTEIN"/>
    <property type="match status" value="1"/>
</dbReference>
<feature type="compositionally biased region" description="Basic and acidic residues" evidence="1">
    <location>
        <begin position="300"/>
        <end position="324"/>
    </location>
</feature>
<dbReference type="EMBL" id="CP113499">
    <property type="protein sequence ID" value="WFQ95104.1"/>
    <property type="molecule type" value="Genomic_DNA"/>
</dbReference>
<dbReference type="AlphaFoldDB" id="A0AAQ3DS75"/>
<gene>
    <name evidence="3" type="ORF">MFERI15407_00360</name>
</gene>
<evidence type="ECO:0000256" key="2">
    <source>
        <dbReference type="SAM" id="SignalP"/>
    </source>
</evidence>
<feature type="chain" id="PRO_5043016187" evidence="2">
    <location>
        <begin position="22"/>
        <end position="360"/>
    </location>
</feature>
<evidence type="ECO:0000256" key="1">
    <source>
        <dbReference type="SAM" id="MobiDB-lite"/>
    </source>
</evidence>
<keyword evidence="2" id="KW-0732">Signal</keyword>
<name>A0AAQ3DS75_9MOLU</name>
<sequence>MKKLLSLLACSFVITTSASFAISCKTTDKQYQELENLINQSENKTMILYLGASDNKSAKSFEQGLEELTNTKSLDEAIKKINDTSTSDATSFIYKFKNNLSWNSTTNHTTVLNNVEVKKDKNSKTKKERWVIDDKNPSDSKQIFKNMTNEVVVKNFKYDSDDEIWNKGLTSKILNEYLVKNWAKAFYGETSSSFNKNDNTVTEKVEKLQDKVKNLKGPLFLVLRDKMFYGIVSGFETFSKQDQKNATKTVDNTTNGSEIRKGIYDQWIGYLKQAIEMYDVVKLLQDSDPMITPKTDWKYQGADKVEAKKDDKSKEKDKKTEDSKPAPAPAPAPSPTPSPAPAPQPAPAPTPAPAAPTPAK</sequence>
<evidence type="ECO:0000313" key="4">
    <source>
        <dbReference type="Proteomes" id="UP001178740"/>
    </source>
</evidence>
<organism evidence="3 4">
    <name type="scientific">Mycoplasma feriruminatoris</name>
    <dbReference type="NCBI Taxonomy" id="1179777"/>
    <lineage>
        <taxon>Bacteria</taxon>
        <taxon>Bacillati</taxon>
        <taxon>Mycoplasmatota</taxon>
        <taxon>Mollicutes</taxon>
        <taxon>Mycoplasmataceae</taxon>
        <taxon>Mycoplasma</taxon>
    </lineage>
</organism>
<proteinExistence type="predicted"/>
<keyword evidence="3" id="KW-0449">Lipoprotein</keyword>
<feature type="region of interest" description="Disordered" evidence="1">
    <location>
        <begin position="300"/>
        <end position="360"/>
    </location>
</feature>